<dbReference type="Pfam" id="PF19193">
    <property type="entry name" value="Tectonin"/>
    <property type="match status" value="1"/>
</dbReference>
<evidence type="ECO:0008006" key="5">
    <source>
        <dbReference type="Google" id="ProtNLM"/>
    </source>
</evidence>
<dbReference type="SMART" id="SM00706">
    <property type="entry name" value="TECPR"/>
    <property type="match status" value="5"/>
</dbReference>
<keyword evidence="4" id="KW-1185">Reference proteome</keyword>
<accession>A0ABD1KUI6</accession>
<dbReference type="PANTHER" id="PTHR23250">
    <property type="entry name" value="DYSFERLIN-RELATED"/>
    <property type="match status" value="1"/>
</dbReference>
<protein>
    <recommendedName>
        <fullName evidence="5">Fish-egg lectin</fullName>
    </recommendedName>
</protein>
<keyword evidence="1" id="KW-0430">Lectin</keyword>
<dbReference type="AlphaFoldDB" id="A0ABD1KUI6"/>
<evidence type="ECO:0000313" key="4">
    <source>
        <dbReference type="Proteomes" id="UP001591681"/>
    </source>
</evidence>
<organism evidence="3 4">
    <name type="scientific">Coilia grayii</name>
    <name type="common">Gray's grenadier anchovy</name>
    <dbReference type="NCBI Taxonomy" id="363190"/>
    <lineage>
        <taxon>Eukaryota</taxon>
        <taxon>Metazoa</taxon>
        <taxon>Chordata</taxon>
        <taxon>Craniata</taxon>
        <taxon>Vertebrata</taxon>
        <taxon>Euteleostomi</taxon>
        <taxon>Actinopterygii</taxon>
        <taxon>Neopterygii</taxon>
        <taxon>Teleostei</taxon>
        <taxon>Clupei</taxon>
        <taxon>Clupeiformes</taxon>
        <taxon>Clupeoidei</taxon>
        <taxon>Engraulidae</taxon>
        <taxon>Coilinae</taxon>
        <taxon>Coilia</taxon>
    </lineage>
</organism>
<reference evidence="3 4" key="1">
    <citation type="submission" date="2024-09" db="EMBL/GenBank/DDBJ databases">
        <title>A chromosome-level genome assembly of Gray's grenadier anchovy, Coilia grayii.</title>
        <authorList>
            <person name="Fu Z."/>
        </authorList>
    </citation>
    <scope>NUCLEOTIDE SEQUENCE [LARGE SCALE GENOMIC DNA]</scope>
    <source>
        <strain evidence="3">G4</strain>
        <tissue evidence="3">Muscle</tissue>
    </source>
</reference>
<dbReference type="PANTHER" id="PTHR23250:SF3">
    <property type="entry name" value="FISH-EGG LECTIN-LIKE ISOFORM X1-RELATED"/>
    <property type="match status" value="1"/>
</dbReference>
<dbReference type="InterPro" id="IPR051513">
    <property type="entry name" value="Tectonin_beta-prop"/>
</dbReference>
<proteinExistence type="inferred from homology"/>
<dbReference type="InterPro" id="IPR006624">
    <property type="entry name" value="Beta-propeller_rpt_TECPR"/>
</dbReference>
<sequence length="236" mass="25163">MVCRVVPGRLRQIDAGAGQVVGVSDRYEIFTLQYGAWRQLPGNLKHVSVGSAGIWGIGTQDQIYKLVSGVWSRVPGALKQVDVGGEQIIAGVNAGDNIYCLGRDAAVGFKGTGSPTPWLHIPGGLKYYSCGPLGCWGVNRHNNVYMMKGVGPASCGGTMSWTHVPGSLAMVEVASDGTIYGVNPAGDIYRREGVTPCNPTGTLWTPVGDGNRYKHVSYDLGHLWAIRQDGTILDCQ</sequence>
<evidence type="ECO:0000256" key="2">
    <source>
        <dbReference type="ARBA" id="ARBA00038331"/>
    </source>
</evidence>
<evidence type="ECO:0000256" key="1">
    <source>
        <dbReference type="ARBA" id="ARBA00022734"/>
    </source>
</evidence>
<dbReference type="Proteomes" id="UP001591681">
    <property type="component" value="Unassembled WGS sequence"/>
</dbReference>
<dbReference type="EMBL" id="JBHFQA010000002">
    <property type="protein sequence ID" value="KAL2102838.1"/>
    <property type="molecule type" value="Genomic_DNA"/>
</dbReference>
<comment type="similarity">
    <text evidence="2">Belongs to the tectonin family.</text>
</comment>
<comment type="caution">
    <text evidence="3">The sequence shown here is derived from an EMBL/GenBank/DDBJ whole genome shotgun (WGS) entry which is preliminary data.</text>
</comment>
<gene>
    <name evidence="3" type="ORF">ACEWY4_002006</name>
</gene>
<name>A0ABD1KUI6_9TELE</name>
<dbReference type="GO" id="GO:0030246">
    <property type="term" value="F:carbohydrate binding"/>
    <property type="evidence" value="ECO:0007669"/>
    <property type="project" value="UniProtKB-KW"/>
</dbReference>
<evidence type="ECO:0000313" key="3">
    <source>
        <dbReference type="EMBL" id="KAL2102838.1"/>
    </source>
</evidence>